<dbReference type="RefSeq" id="WP_051240098.1">
    <property type="nucleotide sequence ID" value="NZ_AUFF01000012.1"/>
</dbReference>
<dbReference type="Proteomes" id="UP000029391">
    <property type="component" value="Unassembled WGS sequence"/>
</dbReference>
<comment type="caution">
    <text evidence="1">The sequence shown here is derived from an EMBL/GenBank/DDBJ whole genome shotgun (WGS) entry which is preliminary data.</text>
</comment>
<dbReference type="STRING" id="1121013.GCA_000426365_02676"/>
<accession>A0A091B7U4</accession>
<keyword evidence="2" id="KW-1185">Reference proteome</keyword>
<dbReference type="OrthoDB" id="9870040at2"/>
<dbReference type="EMBL" id="AWXU01000049">
    <property type="protein sequence ID" value="KFN48738.1"/>
    <property type="molecule type" value="Genomic_DNA"/>
</dbReference>
<evidence type="ECO:0000313" key="2">
    <source>
        <dbReference type="Proteomes" id="UP000029391"/>
    </source>
</evidence>
<gene>
    <name evidence="1" type="ORF">P873_13860</name>
</gene>
<sequence>MKNRHVYVLPSAAMLETALEVARRVGVDDADLAVVARHDIELQLDPEPLMQETSRLSGVLNGLSAVTVPTLGVSVAGAGLLAQLGDNLANWFPALAGHDEADVRRAYHDRVEAGQILLVIDAGQELWNAVVAALTVEVGGEALA</sequence>
<name>A0A091B7U4_9GAMM</name>
<protein>
    <submittedName>
        <fullName evidence="1">Uncharacterized protein</fullName>
    </submittedName>
</protein>
<organism evidence="1 2">
    <name type="scientific">Arenimonas composti TR7-09 = DSM 18010</name>
    <dbReference type="NCBI Taxonomy" id="1121013"/>
    <lineage>
        <taxon>Bacteria</taxon>
        <taxon>Pseudomonadati</taxon>
        <taxon>Pseudomonadota</taxon>
        <taxon>Gammaproteobacteria</taxon>
        <taxon>Lysobacterales</taxon>
        <taxon>Lysobacteraceae</taxon>
        <taxon>Arenimonas</taxon>
    </lineage>
</organism>
<proteinExistence type="predicted"/>
<reference evidence="1 2" key="1">
    <citation type="submission" date="2013-09" db="EMBL/GenBank/DDBJ databases">
        <title>Genome sequencing of Arenimonas composti.</title>
        <authorList>
            <person name="Chen F."/>
            <person name="Wang G."/>
        </authorList>
    </citation>
    <scope>NUCLEOTIDE SEQUENCE [LARGE SCALE GENOMIC DNA]</scope>
    <source>
        <strain evidence="1 2">TR7-09</strain>
    </source>
</reference>
<evidence type="ECO:0000313" key="1">
    <source>
        <dbReference type="EMBL" id="KFN48738.1"/>
    </source>
</evidence>
<dbReference type="AlphaFoldDB" id="A0A091B7U4"/>